<feature type="transmembrane region" description="Helical" evidence="1">
    <location>
        <begin position="12"/>
        <end position="28"/>
    </location>
</feature>
<keyword evidence="1" id="KW-0472">Membrane</keyword>
<dbReference type="SUPFAM" id="SSF102114">
    <property type="entry name" value="Radical SAM enzymes"/>
    <property type="match status" value="1"/>
</dbReference>
<dbReference type="InterPro" id="IPR007197">
    <property type="entry name" value="rSAM"/>
</dbReference>
<dbReference type="PROSITE" id="PS51918">
    <property type="entry name" value="RADICAL_SAM"/>
    <property type="match status" value="1"/>
</dbReference>
<dbReference type="GO" id="GO:0006779">
    <property type="term" value="P:porphyrin-containing compound biosynthetic process"/>
    <property type="evidence" value="ECO:0007669"/>
    <property type="project" value="TreeGrafter"/>
</dbReference>
<dbReference type="InterPro" id="IPR058240">
    <property type="entry name" value="rSAM_sf"/>
</dbReference>
<dbReference type="InterPro" id="IPR034505">
    <property type="entry name" value="Coproporphyrinogen-III_oxidase"/>
</dbReference>
<dbReference type="GO" id="GO:0005737">
    <property type="term" value="C:cytoplasm"/>
    <property type="evidence" value="ECO:0007669"/>
    <property type="project" value="TreeGrafter"/>
</dbReference>
<evidence type="ECO:0000259" key="2">
    <source>
        <dbReference type="PROSITE" id="PS51918"/>
    </source>
</evidence>
<dbReference type="InterPro" id="IPR006976">
    <property type="entry name" value="VanZ-like"/>
</dbReference>
<dbReference type="InterPro" id="IPR006638">
    <property type="entry name" value="Elp3/MiaA/NifB-like_rSAM"/>
</dbReference>
<dbReference type="Pfam" id="PF04055">
    <property type="entry name" value="Radical_SAM"/>
    <property type="match status" value="1"/>
</dbReference>
<dbReference type="SFLD" id="SFLDG01065">
    <property type="entry name" value="anaerobic_coproporphyrinogen-I"/>
    <property type="match status" value="1"/>
</dbReference>
<dbReference type="Gene3D" id="3.80.30.20">
    <property type="entry name" value="tm_1862 like domain"/>
    <property type="match status" value="1"/>
</dbReference>
<dbReference type="SMART" id="SM00729">
    <property type="entry name" value="Elp3"/>
    <property type="match status" value="1"/>
</dbReference>
<feature type="domain" description="Radical SAM core" evidence="2">
    <location>
        <begin position="259"/>
        <end position="508"/>
    </location>
</feature>
<protein>
    <submittedName>
        <fullName evidence="3">Coproporphyrinogen dehydrogenase HemZ</fullName>
        <ecNumber evidence="3">1.3.98.3</ecNumber>
    </submittedName>
</protein>
<keyword evidence="1" id="KW-0812">Transmembrane</keyword>
<accession>A0A5D0ME86</accession>
<name>A0A5D0ME86_9BACT</name>
<evidence type="ECO:0000313" key="3">
    <source>
        <dbReference type="EMBL" id="TYB30702.1"/>
    </source>
</evidence>
<evidence type="ECO:0000313" key="4">
    <source>
        <dbReference type="Proteomes" id="UP000324143"/>
    </source>
</evidence>
<dbReference type="GO" id="GO:0051539">
    <property type="term" value="F:4 iron, 4 sulfur cluster binding"/>
    <property type="evidence" value="ECO:0007669"/>
    <property type="project" value="TreeGrafter"/>
</dbReference>
<dbReference type="Proteomes" id="UP000324143">
    <property type="component" value="Unassembled WGS sequence"/>
</dbReference>
<dbReference type="NCBIfam" id="TIGR03994">
    <property type="entry name" value="rSAM_HemZ"/>
    <property type="match status" value="1"/>
</dbReference>
<proteinExistence type="predicted"/>
<feature type="transmembrane region" description="Helical" evidence="1">
    <location>
        <begin position="48"/>
        <end position="65"/>
    </location>
</feature>
<gene>
    <name evidence="3" type="primary">hemZ</name>
    <name evidence="3" type="ORF">FXF47_07965</name>
</gene>
<dbReference type="PANTHER" id="PTHR13932">
    <property type="entry name" value="COPROPORPHYRINIGEN III OXIDASE"/>
    <property type="match status" value="1"/>
</dbReference>
<organism evidence="3 4">
    <name type="scientific">Candidatus Mcinerneyibacterium aminivorans</name>
    <dbReference type="NCBI Taxonomy" id="2703815"/>
    <lineage>
        <taxon>Bacteria</taxon>
        <taxon>Candidatus Macinerneyibacteriota</taxon>
        <taxon>Candidatus Mcinerneyibacteria</taxon>
        <taxon>Candidatus Mcinerneyibacteriales</taxon>
        <taxon>Candidatus Mcinerneyibacteriaceae</taxon>
        <taxon>Candidatus Mcinerneyibacterium</taxon>
    </lineage>
</organism>
<keyword evidence="1" id="KW-1133">Transmembrane helix</keyword>
<keyword evidence="4" id="KW-1185">Reference proteome</keyword>
<comment type="caution">
    <text evidence="3">The sequence shown here is derived from an EMBL/GenBank/DDBJ whole genome shotgun (WGS) entry which is preliminary data.</text>
</comment>
<dbReference type="EMBL" id="VSIX01000089">
    <property type="protein sequence ID" value="TYB30702.1"/>
    <property type="molecule type" value="Genomic_DNA"/>
</dbReference>
<dbReference type="InterPro" id="IPR023995">
    <property type="entry name" value="HemZ"/>
</dbReference>
<keyword evidence="3" id="KW-0560">Oxidoreductase</keyword>
<dbReference type="EC" id="1.3.98.3" evidence="3"/>
<reference evidence="3" key="1">
    <citation type="submission" date="2019-08" db="EMBL/GenBank/DDBJ databases">
        <title>Genomic characterization of a novel candidate phylum (ARYD3) from a high temperature, high salinity tertiary oil reservoir in north central Oklahoma, USA.</title>
        <authorList>
            <person name="Youssef N.H."/>
            <person name="Yadav A."/>
            <person name="Elshahed M.S."/>
        </authorList>
    </citation>
    <scope>NUCLEOTIDE SEQUENCE [LARGE SCALE GENOMIC DNA]</scope>
    <source>
        <strain evidence="3">ARYD3</strain>
    </source>
</reference>
<dbReference type="SFLD" id="SFLDS00029">
    <property type="entry name" value="Radical_SAM"/>
    <property type="match status" value="1"/>
</dbReference>
<dbReference type="Pfam" id="PF04892">
    <property type="entry name" value="VanZ"/>
    <property type="match status" value="1"/>
</dbReference>
<dbReference type="GO" id="GO:0051989">
    <property type="term" value="F:coproporphyrinogen dehydrogenase activity"/>
    <property type="evidence" value="ECO:0007669"/>
    <property type="project" value="UniProtKB-EC"/>
</dbReference>
<sequence length="569" mass="67191">MFKKNILLKLDKYFRTFFFIYLGIIFYLSSLTSVGNTGIFNFAHSDKIIHFVEYSILAVIGYIGFRKYRNYKIKLLIFGVLFAFSDELHQLFVPTRVFDLVDFSIDIFPFVILQFIQNPLDINTIKIKGLYRNKIYELFRSIINDIDFRIKKGGEFTVWIRDNFIYYFYKGNYFYKTKCKKCDPKELKKEIYLDLKNFLSRDISKWGLIYMTRPIKKLHYMQGSLNEKRTKLKKDYLVSREKAELLIKLYNIEKKILNTIDKNTKALYINIPFCPTKCAYCSFTSYSLKTFSKYYEEFISCLKKEIKKKLSNNDSSSIKIIYFGGGTPMSLKKEDLKDILELIDNYINKNQLIEYSFEGGRPELFNDDKLALLKRYGVNRIAINPQSLNSSTLNKIERDHSIQDFYNAYNKTIKYDFDIINSDIILGLPGENYMHHISTIKKLLELKRINNITVHILSPKKGSKLYQKGYDYNKSVSKSHKKIKKILQKQDFEPYYLYKQRHILDNLENIGYAKNFRYSYYNIIMISETNEIIGAGTGASSKILKGEKVITQRNPKGLVEYIKTIKKEL</sequence>
<evidence type="ECO:0000256" key="1">
    <source>
        <dbReference type="SAM" id="Phobius"/>
    </source>
</evidence>
<dbReference type="SFLD" id="SFLDG01082">
    <property type="entry name" value="B12-binding_domain_containing"/>
    <property type="match status" value="1"/>
</dbReference>
<dbReference type="PANTHER" id="PTHR13932:SF1">
    <property type="entry name" value="OXYGEN-INDEPENDENT COPROPORPHYRINOGEN-III OXIDASE-LIKE PROTEIN HEMZ"/>
    <property type="match status" value="1"/>
</dbReference>
<dbReference type="NCBIfam" id="NF037970">
    <property type="entry name" value="vanZ_1"/>
    <property type="match status" value="1"/>
</dbReference>
<dbReference type="AlphaFoldDB" id="A0A5D0ME86"/>
<dbReference type="InterPro" id="IPR023404">
    <property type="entry name" value="rSAM_horseshoe"/>
</dbReference>